<accession>A0A832V1K0</accession>
<keyword evidence="1" id="KW-0812">Transmembrane</keyword>
<protein>
    <submittedName>
        <fullName evidence="2">Uncharacterized protein</fullName>
    </submittedName>
</protein>
<name>A0A832V1K0_9ARCH</name>
<organism evidence="2 3">
    <name type="scientific">Candidatus Naiadarchaeum limnaeum</name>
    <dbReference type="NCBI Taxonomy" id="2756139"/>
    <lineage>
        <taxon>Archaea</taxon>
        <taxon>Candidatus Undinarchaeota</taxon>
        <taxon>Candidatus Undinarchaeia</taxon>
        <taxon>Candidatus Naiadarchaeales</taxon>
        <taxon>Candidatus Naiadarchaeaceae</taxon>
        <taxon>Candidatus Naiadarchaeum</taxon>
    </lineage>
</organism>
<proteinExistence type="predicted"/>
<keyword evidence="1" id="KW-0472">Membrane</keyword>
<evidence type="ECO:0000313" key="2">
    <source>
        <dbReference type="EMBL" id="HIK00386.1"/>
    </source>
</evidence>
<reference evidence="2 3" key="1">
    <citation type="journal article" name="Nat. Commun.">
        <title>Undinarchaeota illuminate DPANN phylogeny and the impact of gene transfer on archaeal evolution.</title>
        <authorList>
            <person name="Dombrowski N."/>
            <person name="Williams T.A."/>
            <person name="Sun J."/>
            <person name="Woodcroft B.J."/>
            <person name="Lee J.H."/>
            <person name="Minh B.Q."/>
            <person name="Rinke C."/>
            <person name="Spang A."/>
        </authorList>
    </citation>
    <scope>NUCLEOTIDE SEQUENCE [LARGE SCALE GENOMIC DNA]</scope>
    <source>
        <strain evidence="2">MAG_bin1129</strain>
    </source>
</reference>
<feature type="transmembrane region" description="Helical" evidence="1">
    <location>
        <begin position="74"/>
        <end position="94"/>
    </location>
</feature>
<feature type="transmembrane region" description="Helical" evidence="1">
    <location>
        <begin position="12"/>
        <end position="28"/>
    </location>
</feature>
<evidence type="ECO:0000256" key="1">
    <source>
        <dbReference type="SAM" id="Phobius"/>
    </source>
</evidence>
<dbReference type="EMBL" id="DVAB01000023">
    <property type="protein sequence ID" value="HIK00386.1"/>
    <property type="molecule type" value="Genomic_DNA"/>
</dbReference>
<dbReference type="AlphaFoldDB" id="A0A832V1K0"/>
<sequence>MDITLEQKSTAVHVVIGIVIGLVSGFMTKDPYQIGNGGILLFMLGILALVYFVSQRIFNLRGQETTDKKYGAKWYLSNGVYPYAIFWLLAWLIIYNI</sequence>
<gene>
    <name evidence="2" type="ORF">H1016_02485</name>
</gene>
<keyword evidence="3" id="KW-1185">Reference proteome</keyword>
<comment type="caution">
    <text evidence="2">The sequence shown here is derived from an EMBL/GenBank/DDBJ whole genome shotgun (WGS) entry which is preliminary data.</text>
</comment>
<dbReference type="InterPro" id="IPR043941">
    <property type="entry name" value="EMC6-arch"/>
</dbReference>
<dbReference type="Proteomes" id="UP000646946">
    <property type="component" value="Unassembled WGS sequence"/>
</dbReference>
<evidence type="ECO:0000313" key="3">
    <source>
        <dbReference type="Proteomes" id="UP000646946"/>
    </source>
</evidence>
<dbReference type="Pfam" id="PF19094">
    <property type="entry name" value="EMC6_arch"/>
    <property type="match status" value="1"/>
</dbReference>
<feature type="transmembrane region" description="Helical" evidence="1">
    <location>
        <begin position="34"/>
        <end position="53"/>
    </location>
</feature>
<keyword evidence="1" id="KW-1133">Transmembrane helix</keyword>